<dbReference type="PROSITE" id="PS50020">
    <property type="entry name" value="WW_DOMAIN_2"/>
    <property type="match status" value="2"/>
</dbReference>
<dbReference type="GO" id="GO:0071004">
    <property type="term" value="C:U2-type prespliceosome"/>
    <property type="evidence" value="ECO:0007669"/>
    <property type="project" value="TreeGrafter"/>
</dbReference>
<evidence type="ECO:0000256" key="1">
    <source>
        <dbReference type="ARBA" id="ARBA00004123"/>
    </source>
</evidence>
<dbReference type="InterPro" id="IPR001202">
    <property type="entry name" value="WW_dom"/>
</dbReference>
<evidence type="ECO:0000256" key="2">
    <source>
        <dbReference type="ARBA" id="ARBA00022664"/>
    </source>
</evidence>
<dbReference type="SMART" id="SM00456">
    <property type="entry name" value="WW"/>
    <property type="match status" value="2"/>
</dbReference>
<dbReference type="GO" id="GO:0003723">
    <property type="term" value="F:RNA binding"/>
    <property type="evidence" value="ECO:0007669"/>
    <property type="project" value="TreeGrafter"/>
</dbReference>
<keyword evidence="4" id="KW-0508">mRNA splicing</keyword>
<name>A0AAD4QNL6_9AGAM</name>
<evidence type="ECO:0000256" key="4">
    <source>
        <dbReference type="ARBA" id="ARBA00023187"/>
    </source>
</evidence>
<evidence type="ECO:0000256" key="5">
    <source>
        <dbReference type="ARBA" id="ARBA00023242"/>
    </source>
</evidence>
<evidence type="ECO:0008006" key="10">
    <source>
        <dbReference type="Google" id="ProtNLM"/>
    </source>
</evidence>
<evidence type="ECO:0000259" key="7">
    <source>
        <dbReference type="PROSITE" id="PS51676"/>
    </source>
</evidence>
<evidence type="ECO:0000256" key="3">
    <source>
        <dbReference type="ARBA" id="ARBA00022737"/>
    </source>
</evidence>
<dbReference type="EMBL" id="WTXG01000004">
    <property type="protein sequence ID" value="KAI0305983.1"/>
    <property type="molecule type" value="Genomic_DNA"/>
</dbReference>
<dbReference type="PANTHER" id="PTHR11864:SF0">
    <property type="entry name" value="PRP40 PRE-MRNA PROCESSING FACTOR 40 HOMOLOG A (YEAST)"/>
    <property type="match status" value="1"/>
</dbReference>
<reference evidence="8" key="1">
    <citation type="journal article" date="2022" name="New Phytol.">
        <title>Evolutionary transition to the ectomycorrhizal habit in the genomes of a hyperdiverse lineage of mushroom-forming fungi.</title>
        <authorList>
            <person name="Looney B."/>
            <person name="Miyauchi S."/>
            <person name="Morin E."/>
            <person name="Drula E."/>
            <person name="Courty P.E."/>
            <person name="Kohler A."/>
            <person name="Kuo A."/>
            <person name="LaButti K."/>
            <person name="Pangilinan J."/>
            <person name="Lipzen A."/>
            <person name="Riley R."/>
            <person name="Andreopoulos W."/>
            <person name="He G."/>
            <person name="Johnson J."/>
            <person name="Nolan M."/>
            <person name="Tritt A."/>
            <person name="Barry K.W."/>
            <person name="Grigoriev I.V."/>
            <person name="Nagy L.G."/>
            <person name="Hibbett D."/>
            <person name="Henrissat B."/>
            <person name="Matheny P.B."/>
            <person name="Labbe J."/>
            <person name="Martin F.M."/>
        </authorList>
    </citation>
    <scope>NUCLEOTIDE SEQUENCE</scope>
    <source>
        <strain evidence="8">BPL690</strain>
    </source>
</reference>
<dbReference type="AlphaFoldDB" id="A0AAD4QNL6"/>
<comment type="subcellular location">
    <subcellularLocation>
        <location evidence="1">Nucleus</location>
    </subcellularLocation>
</comment>
<sequence>MSIWTEHRNPEGRTYWFNTSTKESVWEKPDELKSPFERALKQTPWKEYFSGGKKYYYNTTTKESKWDMPEELLLLMEKVEKETKEALAPPTPSSASQAIVPVSQPGFLVPLGADSLPEQPIIQPTTHPHQTTPSALPARPNLPDEPTIPHNGFATFEEGEKAFMYLLRKAGVDATWTWDQTMRAIITDPLYKALNSLAEKKATWQKYTEGLKAKEQEEREARLAKIRPAIRNMLKGNPNVFHYSTFPTADKLFAQHPIWQQARVEAERKLIFEEYVAELKQREVQENRAARNRAITKLMSLFKQLGVDVLTRWRTAHSLVLESEEWQNDEELRQLPGLDILLAFEDYSRVREREFEDEMRRKQVHKSRSERKAREAFKALLQEFIASGDIKARSKWKNVYPKFSADNRYLDMLGKPGSNPIELFWDLVDDLDQKLDKKIAIVEAAIKRHNTKLSSNTEGSSQPWSVQVETKEADFLKVVDENGDEESAALSRDELKRIFATLHEQALKHQADEKRRTERKTRHMQDDLRYAMKKLPEPLDLNLGYEDAIPLFEHLSEYKALDDEGRRAAFSKFVKRQKVRPHPSSSKVSFTQSVGTSARDFRRWRLDD</sequence>
<dbReference type="GO" id="GO:0005685">
    <property type="term" value="C:U1 snRNP"/>
    <property type="evidence" value="ECO:0007669"/>
    <property type="project" value="TreeGrafter"/>
</dbReference>
<dbReference type="Pfam" id="PF00397">
    <property type="entry name" value="WW"/>
    <property type="match status" value="1"/>
</dbReference>
<proteinExistence type="predicted"/>
<keyword evidence="3" id="KW-0677">Repeat</keyword>
<organism evidence="8 9">
    <name type="scientific">Multifurca ochricompacta</name>
    <dbReference type="NCBI Taxonomy" id="376703"/>
    <lineage>
        <taxon>Eukaryota</taxon>
        <taxon>Fungi</taxon>
        <taxon>Dikarya</taxon>
        <taxon>Basidiomycota</taxon>
        <taxon>Agaricomycotina</taxon>
        <taxon>Agaricomycetes</taxon>
        <taxon>Russulales</taxon>
        <taxon>Russulaceae</taxon>
        <taxon>Multifurca</taxon>
    </lineage>
</organism>
<gene>
    <name evidence="8" type="ORF">B0F90DRAFT_1695150</name>
</gene>
<keyword evidence="9" id="KW-1185">Reference proteome</keyword>
<accession>A0AAD4QNL6</accession>
<evidence type="ECO:0000259" key="6">
    <source>
        <dbReference type="PROSITE" id="PS50020"/>
    </source>
</evidence>
<dbReference type="InterPro" id="IPR039726">
    <property type="entry name" value="Prp40-like"/>
</dbReference>
<dbReference type="InterPro" id="IPR002713">
    <property type="entry name" value="FF_domain"/>
</dbReference>
<protein>
    <recommendedName>
        <fullName evidence="10">Formin binding protein 3</fullName>
    </recommendedName>
</protein>
<dbReference type="InterPro" id="IPR036020">
    <property type="entry name" value="WW_dom_sf"/>
</dbReference>
<keyword evidence="2" id="KW-0507">mRNA processing</keyword>
<dbReference type="SUPFAM" id="SSF81698">
    <property type="entry name" value="FF domain"/>
    <property type="match status" value="5"/>
</dbReference>
<feature type="domain" description="FF" evidence="7">
    <location>
        <begin position="368"/>
        <end position="430"/>
    </location>
</feature>
<keyword evidence="5" id="KW-0539">Nucleus</keyword>
<dbReference type="CDD" id="cd00201">
    <property type="entry name" value="WW"/>
    <property type="match status" value="2"/>
</dbReference>
<dbReference type="Gene3D" id="2.20.70.10">
    <property type="match status" value="2"/>
</dbReference>
<evidence type="ECO:0000313" key="9">
    <source>
        <dbReference type="Proteomes" id="UP001203297"/>
    </source>
</evidence>
<dbReference type="GO" id="GO:0045292">
    <property type="term" value="P:mRNA cis splicing, via spliceosome"/>
    <property type="evidence" value="ECO:0007669"/>
    <property type="project" value="InterPro"/>
</dbReference>
<dbReference type="PROSITE" id="PS51676">
    <property type="entry name" value="FF"/>
    <property type="match status" value="1"/>
</dbReference>
<feature type="domain" description="WW" evidence="6">
    <location>
        <begin position="42"/>
        <end position="71"/>
    </location>
</feature>
<dbReference type="SUPFAM" id="SSF51045">
    <property type="entry name" value="WW domain"/>
    <property type="match status" value="2"/>
</dbReference>
<dbReference type="Proteomes" id="UP001203297">
    <property type="component" value="Unassembled WGS sequence"/>
</dbReference>
<comment type="caution">
    <text evidence="8">The sequence shown here is derived from an EMBL/GenBank/DDBJ whole genome shotgun (WGS) entry which is preliminary data.</text>
</comment>
<dbReference type="FunFam" id="1.10.10.440:FF:000013">
    <property type="entry name" value="pre-mRNA-processing protein 40A isoform X1"/>
    <property type="match status" value="1"/>
</dbReference>
<dbReference type="SMART" id="SM00441">
    <property type="entry name" value="FF"/>
    <property type="match status" value="3"/>
</dbReference>
<dbReference type="PANTHER" id="PTHR11864">
    <property type="entry name" value="PRE-MRNA-PROCESSING PROTEIN PRP40"/>
    <property type="match status" value="1"/>
</dbReference>
<dbReference type="InterPro" id="IPR036517">
    <property type="entry name" value="FF_domain_sf"/>
</dbReference>
<dbReference type="Pfam" id="PF01846">
    <property type="entry name" value="FF"/>
    <property type="match status" value="2"/>
</dbReference>
<evidence type="ECO:0000313" key="8">
    <source>
        <dbReference type="EMBL" id="KAI0305983.1"/>
    </source>
</evidence>
<feature type="domain" description="WW" evidence="6">
    <location>
        <begin position="1"/>
        <end position="31"/>
    </location>
</feature>
<dbReference type="Gene3D" id="1.10.10.440">
    <property type="entry name" value="FF domain"/>
    <property type="match status" value="4"/>
</dbReference>